<dbReference type="InterPro" id="IPR058532">
    <property type="entry name" value="YjbR/MT2646/Rv2570-like"/>
</dbReference>
<dbReference type="Gene3D" id="3.90.1150.30">
    <property type="match status" value="1"/>
</dbReference>
<gene>
    <name evidence="1" type="ORF">GB993_01240</name>
</gene>
<dbReference type="GO" id="GO:0003677">
    <property type="term" value="F:DNA binding"/>
    <property type="evidence" value="ECO:0007669"/>
    <property type="project" value="UniProtKB-KW"/>
</dbReference>
<proteinExistence type="predicted"/>
<dbReference type="Pfam" id="PF04237">
    <property type="entry name" value="YjbR"/>
    <property type="match status" value="1"/>
</dbReference>
<name>A0A6N9I040_9LACO</name>
<comment type="caution">
    <text evidence="1">The sequence shown here is derived from an EMBL/GenBank/DDBJ whole genome shotgun (WGS) entry which is preliminary data.</text>
</comment>
<dbReference type="RefSeq" id="WP_161002758.1">
    <property type="nucleotide sequence ID" value="NZ_WEZQ01000001.1"/>
</dbReference>
<organism evidence="1 2">
    <name type="scientific">Furfurilactobacillus milii</name>
    <dbReference type="NCBI Taxonomy" id="2888272"/>
    <lineage>
        <taxon>Bacteria</taxon>
        <taxon>Bacillati</taxon>
        <taxon>Bacillota</taxon>
        <taxon>Bacilli</taxon>
        <taxon>Lactobacillales</taxon>
        <taxon>Lactobacillaceae</taxon>
        <taxon>Furfurilactobacillus</taxon>
    </lineage>
</organism>
<accession>A0A6N9I040</accession>
<dbReference type="PANTHER" id="PTHR35145">
    <property type="entry name" value="CYTOPLASMIC PROTEIN-RELATED"/>
    <property type="match status" value="1"/>
</dbReference>
<evidence type="ECO:0000313" key="1">
    <source>
        <dbReference type="EMBL" id="MYV16154.1"/>
    </source>
</evidence>
<keyword evidence="1" id="KW-0238">DNA-binding</keyword>
<protein>
    <submittedName>
        <fullName evidence="1">MmcQ/YjbR family DNA-binding protein</fullName>
    </submittedName>
</protein>
<sequence>MTEKELIQIVIDETGGDLDHPFNGGSSHEKINWNIIRHHRNRKILAMVFIKDDKLLINLKLSPEHGEFARKLRGVEPGYHMNKTHWNTIDVNHCEVQPQELLGMIRESSALTEK</sequence>
<evidence type="ECO:0000313" key="2">
    <source>
        <dbReference type="Proteomes" id="UP000449209"/>
    </source>
</evidence>
<dbReference type="SUPFAM" id="SSF142906">
    <property type="entry name" value="YjbR-like"/>
    <property type="match status" value="1"/>
</dbReference>
<dbReference type="InterPro" id="IPR007351">
    <property type="entry name" value="YjbR"/>
</dbReference>
<dbReference type="AlphaFoldDB" id="A0A6N9I040"/>
<dbReference type="PANTHER" id="PTHR35145:SF1">
    <property type="entry name" value="CYTOPLASMIC PROTEIN"/>
    <property type="match status" value="1"/>
</dbReference>
<dbReference type="Proteomes" id="UP000449209">
    <property type="component" value="Unassembled WGS sequence"/>
</dbReference>
<reference evidence="1 2" key="1">
    <citation type="journal article" date="2019" name="Appl. Environ. Microbiol.">
        <title>Genetic determinants of hydroxycinnamic acid metabolism in heterofermentative lactobacilli.</title>
        <authorList>
            <person name="Gaur G."/>
            <person name="Oh J.H."/>
            <person name="Filannino P."/>
            <person name="Gobbetti M."/>
            <person name="van Pijkeren J.P."/>
            <person name="Ganzle M.G."/>
        </authorList>
    </citation>
    <scope>NUCLEOTIDE SEQUENCE [LARGE SCALE GENOMIC DNA]</scope>
    <source>
        <strain evidence="1 2">C5</strain>
    </source>
</reference>
<dbReference type="EMBL" id="WEZQ01000001">
    <property type="protein sequence ID" value="MYV16154.1"/>
    <property type="molecule type" value="Genomic_DNA"/>
</dbReference>
<dbReference type="InterPro" id="IPR038056">
    <property type="entry name" value="YjbR-like_sf"/>
</dbReference>
<dbReference type="OrthoDB" id="9789813at2"/>